<comment type="caution">
    <text evidence="4">The sequence shown here is derived from an EMBL/GenBank/DDBJ whole genome shotgun (WGS) entry which is preliminary data.</text>
</comment>
<dbReference type="RefSeq" id="WP_129777154.1">
    <property type="nucleotide sequence ID" value="NZ_JBHSDU010000015.1"/>
</dbReference>
<dbReference type="PANTHER" id="PTHR44591:SF25">
    <property type="entry name" value="CHEMOTAXIS TWO-COMPONENT RESPONSE REGULATOR"/>
    <property type="match status" value="1"/>
</dbReference>
<protein>
    <submittedName>
        <fullName evidence="4">Response regulator</fullName>
    </submittedName>
</protein>
<feature type="modified residue" description="4-aspartylphosphate" evidence="2">
    <location>
        <position position="56"/>
    </location>
</feature>
<dbReference type="EMBL" id="JBHSDU010000015">
    <property type="protein sequence ID" value="MFC4314911.1"/>
    <property type="molecule type" value="Genomic_DNA"/>
</dbReference>
<dbReference type="PROSITE" id="PS50110">
    <property type="entry name" value="RESPONSE_REGULATORY"/>
    <property type="match status" value="1"/>
</dbReference>
<dbReference type="PANTHER" id="PTHR44591">
    <property type="entry name" value="STRESS RESPONSE REGULATOR PROTEIN 1"/>
    <property type="match status" value="1"/>
</dbReference>
<dbReference type="InterPro" id="IPR001789">
    <property type="entry name" value="Sig_transdc_resp-reg_receiver"/>
</dbReference>
<evidence type="ECO:0000256" key="1">
    <source>
        <dbReference type="ARBA" id="ARBA00022553"/>
    </source>
</evidence>
<evidence type="ECO:0000256" key="2">
    <source>
        <dbReference type="PROSITE-ProRule" id="PRU00169"/>
    </source>
</evidence>
<name>A0ABV8T4S0_9GAMM</name>
<dbReference type="Gene3D" id="3.40.50.2300">
    <property type="match status" value="1"/>
</dbReference>
<dbReference type="SMART" id="SM00448">
    <property type="entry name" value="REC"/>
    <property type="match status" value="1"/>
</dbReference>
<dbReference type="InterPro" id="IPR050595">
    <property type="entry name" value="Bact_response_regulator"/>
</dbReference>
<dbReference type="Proteomes" id="UP001595904">
    <property type="component" value="Unassembled WGS sequence"/>
</dbReference>
<dbReference type="InterPro" id="IPR011006">
    <property type="entry name" value="CheY-like_superfamily"/>
</dbReference>
<dbReference type="Pfam" id="PF00072">
    <property type="entry name" value="Response_reg"/>
    <property type="match status" value="1"/>
</dbReference>
<dbReference type="SUPFAM" id="SSF52172">
    <property type="entry name" value="CheY-like"/>
    <property type="match status" value="1"/>
</dbReference>
<dbReference type="CDD" id="cd17562">
    <property type="entry name" value="REC_CheY4-like"/>
    <property type="match status" value="1"/>
</dbReference>
<evidence type="ECO:0000313" key="4">
    <source>
        <dbReference type="EMBL" id="MFC4314911.1"/>
    </source>
</evidence>
<organism evidence="4 5">
    <name type="scientific">Steroidobacter flavus</name>
    <dbReference type="NCBI Taxonomy" id="1842136"/>
    <lineage>
        <taxon>Bacteria</taxon>
        <taxon>Pseudomonadati</taxon>
        <taxon>Pseudomonadota</taxon>
        <taxon>Gammaproteobacteria</taxon>
        <taxon>Steroidobacterales</taxon>
        <taxon>Steroidobacteraceae</taxon>
        <taxon>Steroidobacter</taxon>
    </lineage>
</organism>
<accession>A0ABV8T4S0</accession>
<keyword evidence="5" id="KW-1185">Reference proteome</keyword>
<evidence type="ECO:0000259" key="3">
    <source>
        <dbReference type="PROSITE" id="PS50110"/>
    </source>
</evidence>
<sequence length="123" mass="13228">MSGASKSILAVDDSASMRQMVRYTLEGAGYEVIQAADGVEALDLAKGRGVDLVLTDVNMPRMDGITLVKELRGLDSYKFTPMLVLTTESGPETKQRGKQAGATGWIVKPFNPDQLLATIARVL</sequence>
<proteinExistence type="predicted"/>
<keyword evidence="1 2" id="KW-0597">Phosphoprotein</keyword>
<feature type="domain" description="Response regulatory" evidence="3">
    <location>
        <begin position="7"/>
        <end position="123"/>
    </location>
</feature>
<gene>
    <name evidence="4" type="ORF">ACFPN2_37965</name>
</gene>
<reference evidence="5" key="1">
    <citation type="journal article" date="2019" name="Int. J. Syst. Evol. Microbiol.">
        <title>The Global Catalogue of Microorganisms (GCM) 10K type strain sequencing project: providing services to taxonomists for standard genome sequencing and annotation.</title>
        <authorList>
            <consortium name="The Broad Institute Genomics Platform"/>
            <consortium name="The Broad Institute Genome Sequencing Center for Infectious Disease"/>
            <person name="Wu L."/>
            <person name="Ma J."/>
        </authorList>
    </citation>
    <scope>NUCLEOTIDE SEQUENCE [LARGE SCALE GENOMIC DNA]</scope>
    <source>
        <strain evidence="5">CGMCC 1.10759</strain>
    </source>
</reference>
<evidence type="ECO:0000313" key="5">
    <source>
        <dbReference type="Proteomes" id="UP001595904"/>
    </source>
</evidence>